<keyword evidence="3" id="KW-1185">Reference proteome</keyword>
<feature type="region of interest" description="Disordered" evidence="1">
    <location>
        <begin position="57"/>
        <end position="87"/>
    </location>
</feature>
<evidence type="ECO:0000256" key="1">
    <source>
        <dbReference type="SAM" id="MobiDB-lite"/>
    </source>
</evidence>
<organism evidence="2 3">
    <name type="scientific">Plasmopara halstedii</name>
    <name type="common">Downy mildew of sunflower</name>
    <dbReference type="NCBI Taxonomy" id="4781"/>
    <lineage>
        <taxon>Eukaryota</taxon>
        <taxon>Sar</taxon>
        <taxon>Stramenopiles</taxon>
        <taxon>Oomycota</taxon>
        <taxon>Peronosporomycetes</taxon>
        <taxon>Peronosporales</taxon>
        <taxon>Peronosporaceae</taxon>
        <taxon>Plasmopara</taxon>
    </lineage>
</organism>
<proteinExistence type="predicted"/>
<evidence type="ECO:0000313" key="2">
    <source>
        <dbReference type="EMBL" id="CEG43864.1"/>
    </source>
</evidence>
<accession>A0A0P1AQN9</accession>
<feature type="compositionally biased region" description="Acidic residues" evidence="1">
    <location>
        <begin position="67"/>
        <end position="76"/>
    </location>
</feature>
<dbReference type="Proteomes" id="UP000054928">
    <property type="component" value="Unassembled WGS sequence"/>
</dbReference>
<name>A0A0P1AQN9_PLAHL</name>
<dbReference type="OrthoDB" id="122196at2759"/>
<reference evidence="3" key="1">
    <citation type="submission" date="2014-09" db="EMBL/GenBank/DDBJ databases">
        <authorList>
            <person name="Sharma Rahul"/>
            <person name="Thines Marco"/>
        </authorList>
    </citation>
    <scope>NUCLEOTIDE SEQUENCE [LARGE SCALE GENOMIC DNA]</scope>
</reference>
<dbReference type="AlphaFoldDB" id="A0A0P1AQN9"/>
<protein>
    <submittedName>
        <fullName evidence="2">Uncharacterized protein</fullName>
    </submittedName>
</protein>
<dbReference type="RefSeq" id="XP_024580233.1">
    <property type="nucleotide sequence ID" value="XM_024729901.1"/>
</dbReference>
<dbReference type="GeneID" id="36409207"/>
<evidence type="ECO:0000313" key="3">
    <source>
        <dbReference type="Proteomes" id="UP000054928"/>
    </source>
</evidence>
<dbReference type="EMBL" id="CCYD01000810">
    <property type="protein sequence ID" value="CEG43864.1"/>
    <property type="molecule type" value="Genomic_DNA"/>
</dbReference>
<sequence length="139" mass="15786">MDDMDHAPSIHVQRLMPSESFVQNGLELTEYHQPNQVQHEDHLVFWPEVERTRARREPVIMIRNGSDDEESAEDSEAPPTPQRAGIDEDGLFAEAVLAYAVSTDDDTDLSTTYAQAMASDDAMKWREAMNAELRSHEEN</sequence>